<comment type="subcellular location">
    <subcellularLocation>
        <location evidence="7">Membrane</location>
        <topology evidence="7">Single-pass type II membrane protein</topology>
    </subcellularLocation>
</comment>
<evidence type="ECO:0000256" key="6">
    <source>
        <dbReference type="PIRSR" id="PIRSR600223-1"/>
    </source>
</evidence>
<comment type="similarity">
    <text evidence="2 7">Belongs to the peptidase S26 family.</text>
</comment>
<dbReference type="GO" id="GO:0016020">
    <property type="term" value="C:membrane"/>
    <property type="evidence" value="ECO:0007669"/>
    <property type="project" value="UniProtKB-SubCell"/>
</dbReference>
<dbReference type="EMBL" id="QGHA01000025">
    <property type="protein sequence ID" value="PWK64898.1"/>
    <property type="molecule type" value="Genomic_DNA"/>
</dbReference>
<feature type="transmembrane region" description="Helical" evidence="7">
    <location>
        <begin position="55"/>
        <end position="76"/>
    </location>
</feature>
<dbReference type="GO" id="GO:0009003">
    <property type="term" value="F:signal peptidase activity"/>
    <property type="evidence" value="ECO:0007669"/>
    <property type="project" value="UniProtKB-EC"/>
</dbReference>
<accession>A0A316H804</accession>
<dbReference type="CDD" id="cd06530">
    <property type="entry name" value="S26_SPase_I"/>
    <property type="match status" value="2"/>
</dbReference>
<keyword evidence="7" id="KW-0472">Membrane</keyword>
<dbReference type="GO" id="GO:0006465">
    <property type="term" value="P:signal peptide processing"/>
    <property type="evidence" value="ECO:0007669"/>
    <property type="project" value="InterPro"/>
</dbReference>
<reference evidence="9 10" key="1">
    <citation type="submission" date="2018-05" db="EMBL/GenBank/DDBJ databases">
        <title>Genomic Encyclopedia of Archaeal and Bacterial Type Strains, Phase II (KMG-II): from individual species to whole genera.</title>
        <authorList>
            <person name="Goeker M."/>
        </authorList>
    </citation>
    <scope>NUCLEOTIDE SEQUENCE [LARGE SCALE GENOMIC DNA]</scope>
    <source>
        <strain evidence="9 10">DSM 19975</strain>
    </source>
</reference>
<feature type="domain" description="Peptidase S26" evidence="8">
    <location>
        <begin position="331"/>
        <end position="368"/>
    </location>
</feature>
<keyword evidence="7" id="KW-0812">Transmembrane</keyword>
<dbReference type="PANTHER" id="PTHR43390">
    <property type="entry name" value="SIGNAL PEPTIDASE I"/>
    <property type="match status" value="1"/>
</dbReference>
<dbReference type="RefSeq" id="WP_109611045.1">
    <property type="nucleotide sequence ID" value="NZ_QGHA01000025.1"/>
</dbReference>
<feature type="domain" description="Peptidase S26" evidence="8">
    <location>
        <begin position="57"/>
        <end position="200"/>
    </location>
</feature>
<dbReference type="Proteomes" id="UP000245678">
    <property type="component" value="Unassembled WGS sequence"/>
</dbReference>
<dbReference type="InterPro" id="IPR000223">
    <property type="entry name" value="Pept_S26A_signal_pept_1"/>
</dbReference>
<dbReference type="Gene3D" id="2.10.109.10">
    <property type="entry name" value="Umud Fragment, subunit A"/>
    <property type="match status" value="1"/>
</dbReference>
<feature type="transmembrane region" description="Helical" evidence="7">
    <location>
        <begin position="12"/>
        <end position="43"/>
    </location>
</feature>
<evidence type="ECO:0000256" key="2">
    <source>
        <dbReference type="ARBA" id="ARBA00009370"/>
    </source>
</evidence>
<evidence type="ECO:0000256" key="1">
    <source>
        <dbReference type="ARBA" id="ARBA00000677"/>
    </source>
</evidence>
<gene>
    <name evidence="9" type="ORF">LX99_05062</name>
</gene>
<evidence type="ECO:0000313" key="9">
    <source>
        <dbReference type="EMBL" id="PWK64898.1"/>
    </source>
</evidence>
<dbReference type="InterPro" id="IPR036286">
    <property type="entry name" value="LexA/Signal_pep-like_sf"/>
</dbReference>
<dbReference type="EC" id="3.4.21.89" evidence="3 7"/>
<dbReference type="InterPro" id="IPR019533">
    <property type="entry name" value="Peptidase_S26"/>
</dbReference>
<dbReference type="PRINTS" id="PR00727">
    <property type="entry name" value="LEADERPTASE"/>
</dbReference>
<evidence type="ECO:0000313" key="10">
    <source>
        <dbReference type="Proteomes" id="UP000245678"/>
    </source>
</evidence>
<keyword evidence="7" id="KW-0645">Protease</keyword>
<organism evidence="9 10">
    <name type="scientific">Mucilaginibacter oryzae</name>
    <dbReference type="NCBI Taxonomy" id="468058"/>
    <lineage>
        <taxon>Bacteria</taxon>
        <taxon>Pseudomonadati</taxon>
        <taxon>Bacteroidota</taxon>
        <taxon>Sphingobacteriia</taxon>
        <taxon>Sphingobacteriales</taxon>
        <taxon>Sphingobacteriaceae</taxon>
        <taxon>Mucilaginibacter</taxon>
    </lineage>
</organism>
<dbReference type="NCBIfam" id="TIGR02227">
    <property type="entry name" value="sigpep_I_bact"/>
    <property type="match status" value="1"/>
</dbReference>
<sequence>MVNYLKKNVFKFFIVFSCSLSLCIVGLTWLCLSLLFILLLHLLFKSIRAVNANRYLTWLLLSIPIISLPVLTRIFIFEIYNVPSESMEDLVFPGDYIVVSKLNYGPRFPQSAFEIPWINLLFYLDKGASSESNSSCWSYKRLSGFSKVKQGDIVVFNDITNGHETLIKRCVAVPGDCLQITNGAVNVNKEFVKTEPTVKQSYRLILSAVTPFKKFADSLALGYSLKHFRGDLYSADVSLSANDKTRLRNLKGIELITYKGINGLSFYGYSMKRWSLDNIGPVRLPQKGTKIPLDQRNYILYQRIIRSEQPDLLDSGGIYYLNRKKITQYVFKKNYYFMMGDNRNHSYDSRFWGFVSEDYIIGRAVLNVFSFGSSKSHFFL</sequence>
<protein>
    <recommendedName>
        <fullName evidence="4 7">Signal peptidase I</fullName>
        <ecNumber evidence="3 7">3.4.21.89</ecNumber>
    </recommendedName>
</protein>
<name>A0A316H804_9SPHI</name>
<dbReference type="GO" id="GO:0004252">
    <property type="term" value="F:serine-type endopeptidase activity"/>
    <property type="evidence" value="ECO:0007669"/>
    <property type="project" value="InterPro"/>
</dbReference>
<dbReference type="PANTHER" id="PTHR43390:SF1">
    <property type="entry name" value="CHLOROPLAST PROCESSING PEPTIDASE"/>
    <property type="match status" value="1"/>
</dbReference>
<dbReference type="PROSITE" id="PS00761">
    <property type="entry name" value="SPASE_I_3"/>
    <property type="match status" value="1"/>
</dbReference>
<comment type="caution">
    <text evidence="7">Lacks conserved residue(s) required for the propagation of feature annotation.</text>
</comment>
<dbReference type="AlphaFoldDB" id="A0A316H804"/>
<dbReference type="SUPFAM" id="SSF51306">
    <property type="entry name" value="LexA/Signal peptidase"/>
    <property type="match status" value="1"/>
</dbReference>
<comment type="caution">
    <text evidence="9">The sequence shown here is derived from an EMBL/GenBank/DDBJ whole genome shotgun (WGS) entry which is preliminary data.</text>
</comment>
<evidence type="ECO:0000256" key="5">
    <source>
        <dbReference type="ARBA" id="ARBA00022801"/>
    </source>
</evidence>
<feature type="active site" evidence="6">
    <location>
        <position position="86"/>
    </location>
</feature>
<feature type="active site" evidence="6">
    <location>
        <position position="168"/>
    </location>
</feature>
<evidence type="ECO:0000259" key="8">
    <source>
        <dbReference type="Pfam" id="PF10502"/>
    </source>
</evidence>
<keyword evidence="7" id="KW-1133">Transmembrane helix</keyword>
<keyword evidence="5 7" id="KW-0378">Hydrolase</keyword>
<evidence type="ECO:0000256" key="3">
    <source>
        <dbReference type="ARBA" id="ARBA00013208"/>
    </source>
</evidence>
<dbReference type="Pfam" id="PF10502">
    <property type="entry name" value="Peptidase_S26"/>
    <property type="match status" value="2"/>
</dbReference>
<evidence type="ECO:0000256" key="7">
    <source>
        <dbReference type="RuleBase" id="RU362042"/>
    </source>
</evidence>
<evidence type="ECO:0000256" key="4">
    <source>
        <dbReference type="ARBA" id="ARBA00019232"/>
    </source>
</evidence>
<dbReference type="InterPro" id="IPR019758">
    <property type="entry name" value="Pept_S26A_signal_pept_1_CS"/>
</dbReference>
<comment type="catalytic activity">
    <reaction evidence="1 7">
        <text>Cleavage of hydrophobic, N-terminal signal or leader sequences from secreted and periplasmic proteins.</text>
        <dbReference type="EC" id="3.4.21.89"/>
    </reaction>
</comment>
<proteinExistence type="inferred from homology"/>
<keyword evidence="10" id="KW-1185">Reference proteome</keyword>